<evidence type="ECO:0000313" key="2">
    <source>
        <dbReference type="EMBL" id="AFJ91395.1"/>
    </source>
</evidence>
<reference evidence="2" key="1">
    <citation type="journal article" date="2012" name="Mol. Plant Microbe Interact.">
        <title>Rhizobial plasmids that cause impaired symbiotic nitrogen fixation and enhanced host invasion.</title>
        <authorList>
            <person name="Crook M.B."/>
            <person name="Lindsay D.P."/>
            <person name="Biggs M.B."/>
            <person name="Bentley J.S."/>
            <person name="Price J.C."/>
            <person name="Clement S.C."/>
            <person name="Clement M.J."/>
            <person name="Long S.R."/>
            <person name="Griffitts J.S."/>
        </authorList>
    </citation>
    <scope>NUCLEOTIDE SEQUENCE</scope>
    <source>
        <strain evidence="2">C017</strain>
        <plasmid evidence="2">pHRC017</plasmid>
    </source>
</reference>
<protein>
    <submittedName>
        <fullName evidence="2">Transposase</fullName>
    </submittedName>
</protein>
<evidence type="ECO:0000256" key="1">
    <source>
        <dbReference type="SAM" id="MobiDB-lite"/>
    </source>
</evidence>
<feature type="region of interest" description="Disordered" evidence="1">
    <location>
        <begin position="83"/>
        <end position="116"/>
    </location>
</feature>
<sequence>MCQSIAGPPVDEAIGMLVAEQMTPPAVELALELRKEIQARHEEADRLRCRAIERAQTEACRYRINTPQMCRLNCAVTGLPGRAPEDRSHVITDTTSDCRKGDVGDQARGDDGDLGFASTRLIGVGDRQADRRGPKDCPTSI</sequence>
<geneLocation type="plasmid" evidence="2">
    <name>pHRC017</name>
</geneLocation>
<dbReference type="EMBL" id="JQ665880">
    <property type="protein sequence ID" value="AFJ91395.1"/>
    <property type="molecule type" value="Genomic_DNA"/>
</dbReference>
<name>I2E1M7_RHIML</name>
<accession>I2E1M7</accession>
<feature type="compositionally biased region" description="Basic and acidic residues" evidence="1">
    <location>
        <begin position="83"/>
        <end position="111"/>
    </location>
</feature>
<keyword evidence="2" id="KW-0614">Plasmid</keyword>
<gene>
    <name evidence="2" type="ORF">pHRC017_0260</name>
</gene>
<dbReference type="AlphaFoldDB" id="I2E1M7"/>
<proteinExistence type="predicted"/>
<organism evidence="2">
    <name type="scientific">Rhizobium meliloti</name>
    <name type="common">Ensifer meliloti</name>
    <name type="synonym">Sinorhizobium meliloti</name>
    <dbReference type="NCBI Taxonomy" id="382"/>
    <lineage>
        <taxon>Bacteria</taxon>
        <taxon>Pseudomonadati</taxon>
        <taxon>Pseudomonadota</taxon>
        <taxon>Alphaproteobacteria</taxon>
        <taxon>Hyphomicrobiales</taxon>
        <taxon>Rhizobiaceae</taxon>
        <taxon>Sinorhizobium/Ensifer group</taxon>
        <taxon>Sinorhizobium</taxon>
    </lineage>
</organism>